<dbReference type="EMBL" id="JAHQIW010005695">
    <property type="protein sequence ID" value="KAJ1366890.1"/>
    <property type="molecule type" value="Genomic_DNA"/>
</dbReference>
<dbReference type="Proteomes" id="UP001196413">
    <property type="component" value="Unassembled WGS sequence"/>
</dbReference>
<proteinExistence type="predicted"/>
<protein>
    <submittedName>
        <fullName evidence="1">Uncharacterized protein</fullName>
    </submittedName>
</protein>
<sequence>MAFLAQRAPMSHEGAHFSLGKLKTDNKKRLTSTPTASVRKTNAQCGLFAVRKYGYDVITPQFCYSRILEPAYSAFIRNALKLTLPPQ</sequence>
<gene>
    <name evidence="1" type="ORF">KIN20_027673</name>
</gene>
<name>A0AAD5WDZ7_PARTN</name>
<keyword evidence="2" id="KW-1185">Reference proteome</keyword>
<dbReference type="AlphaFoldDB" id="A0AAD5WDZ7"/>
<comment type="caution">
    <text evidence="1">The sequence shown here is derived from an EMBL/GenBank/DDBJ whole genome shotgun (WGS) entry which is preliminary data.</text>
</comment>
<evidence type="ECO:0000313" key="2">
    <source>
        <dbReference type="Proteomes" id="UP001196413"/>
    </source>
</evidence>
<reference evidence="1" key="1">
    <citation type="submission" date="2021-06" db="EMBL/GenBank/DDBJ databases">
        <title>Parelaphostrongylus tenuis whole genome reference sequence.</title>
        <authorList>
            <person name="Garwood T.J."/>
            <person name="Larsen P.A."/>
            <person name="Fountain-Jones N.M."/>
            <person name="Garbe J.R."/>
            <person name="Macchietto M.G."/>
            <person name="Kania S.A."/>
            <person name="Gerhold R.W."/>
            <person name="Richards J.E."/>
            <person name="Wolf T.M."/>
        </authorList>
    </citation>
    <scope>NUCLEOTIDE SEQUENCE</scope>
    <source>
        <strain evidence="1">MNPRO001-30</strain>
        <tissue evidence="1">Meninges</tissue>
    </source>
</reference>
<accession>A0AAD5WDZ7</accession>
<organism evidence="1 2">
    <name type="scientific">Parelaphostrongylus tenuis</name>
    <name type="common">Meningeal worm</name>
    <dbReference type="NCBI Taxonomy" id="148309"/>
    <lineage>
        <taxon>Eukaryota</taxon>
        <taxon>Metazoa</taxon>
        <taxon>Ecdysozoa</taxon>
        <taxon>Nematoda</taxon>
        <taxon>Chromadorea</taxon>
        <taxon>Rhabditida</taxon>
        <taxon>Rhabditina</taxon>
        <taxon>Rhabditomorpha</taxon>
        <taxon>Strongyloidea</taxon>
        <taxon>Metastrongylidae</taxon>
        <taxon>Parelaphostrongylus</taxon>
    </lineage>
</organism>
<evidence type="ECO:0000313" key="1">
    <source>
        <dbReference type="EMBL" id="KAJ1366890.1"/>
    </source>
</evidence>